<dbReference type="CDD" id="cd12797">
    <property type="entry name" value="M23_peptidase"/>
    <property type="match status" value="1"/>
</dbReference>
<feature type="chain" id="PRO_5030647271" evidence="3">
    <location>
        <begin position="19"/>
        <end position="533"/>
    </location>
</feature>
<proteinExistence type="predicted"/>
<feature type="signal peptide" evidence="3">
    <location>
        <begin position="1"/>
        <end position="18"/>
    </location>
</feature>
<evidence type="ECO:0000259" key="4">
    <source>
        <dbReference type="Pfam" id="PF01551"/>
    </source>
</evidence>
<dbReference type="FunFam" id="2.70.70.10:FF:000003">
    <property type="entry name" value="Murein hydrolase activator EnvC"/>
    <property type="match status" value="1"/>
</dbReference>
<keyword evidence="6" id="KW-1185">Reference proteome</keyword>
<reference evidence="5 6" key="1">
    <citation type="submission" date="2020-05" db="EMBL/GenBank/DDBJ databases">
        <authorList>
            <person name="Niu N."/>
        </authorList>
    </citation>
    <scope>NUCLEOTIDE SEQUENCE [LARGE SCALE GENOMIC DNA]</scope>
    <source>
        <strain evidence="5 6">LMG10982</strain>
    </source>
</reference>
<evidence type="ECO:0000313" key="5">
    <source>
        <dbReference type="EMBL" id="NOL48774.1"/>
    </source>
</evidence>
<dbReference type="InterPro" id="IPR011055">
    <property type="entry name" value="Dup_hybrid_motif"/>
</dbReference>
<dbReference type="EMBL" id="JABGBO010000001">
    <property type="protein sequence ID" value="NOL48774.1"/>
    <property type="molecule type" value="Genomic_DNA"/>
</dbReference>
<dbReference type="InterPro" id="IPR050570">
    <property type="entry name" value="Cell_wall_metabolism_enzyme"/>
</dbReference>
<dbReference type="SUPFAM" id="SSF51261">
    <property type="entry name" value="Duplicated hybrid motif"/>
    <property type="match status" value="1"/>
</dbReference>
<protein>
    <submittedName>
        <fullName evidence="5">Peptidoglycan DD-metalloendopeptidase family protein</fullName>
    </submittedName>
</protein>
<accession>A0A7Y4L894</accession>
<dbReference type="Gene3D" id="6.10.250.3150">
    <property type="match status" value="1"/>
</dbReference>
<feature type="coiled-coil region" evidence="1">
    <location>
        <begin position="157"/>
        <end position="311"/>
    </location>
</feature>
<gene>
    <name evidence="5" type="ORF">HKX40_01285</name>
</gene>
<feature type="coiled-coil region" evidence="1">
    <location>
        <begin position="35"/>
        <end position="115"/>
    </location>
</feature>
<keyword evidence="3" id="KW-0732">Signal</keyword>
<evidence type="ECO:0000313" key="6">
    <source>
        <dbReference type="Proteomes" id="UP000541421"/>
    </source>
</evidence>
<dbReference type="PANTHER" id="PTHR21666">
    <property type="entry name" value="PEPTIDASE-RELATED"/>
    <property type="match status" value="1"/>
</dbReference>
<evidence type="ECO:0000256" key="2">
    <source>
        <dbReference type="SAM" id="MobiDB-lite"/>
    </source>
</evidence>
<dbReference type="InterPro" id="IPR016047">
    <property type="entry name" value="M23ase_b-sheet_dom"/>
</dbReference>
<dbReference type="Proteomes" id="UP000541421">
    <property type="component" value="Unassembled WGS sequence"/>
</dbReference>
<evidence type="ECO:0000256" key="1">
    <source>
        <dbReference type="SAM" id="Coils"/>
    </source>
</evidence>
<dbReference type="PANTHER" id="PTHR21666:SF270">
    <property type="entry name" value="MUREIN HYDROLASE ACTIVATOR ENVC"/>
    <property type="match status" value="1"/>
</dbReference>
<comment type="caution">
    <text evidence="5">The sequence shown here is derived from an EMBL/GenBank/DDBJ whole genome shotgun (WGS) entry which is preliminary data.</text>
</comment>
<sequence length="533" mass="59805">MKTCIFLLSMMMTATVSAQSLSTLNAQQTQVAKQRAALQSQIDQLSAQIAKQESNRKDVLDDLRQSEKAISDTSRKLDRLLDSEQKAKDDLLLVQQEEETQKQILAAQIDEFSEQLFTQYVSGMSPWKAMLSGKDVQKISRDLSYLGYISQARAKTVKSLNKEIDRLNEVKKKTQQRKERLAKLTKEAQQAKSDLEKEQKDYQVKLGKIESDLKKRRQQAGQLKADEERLNSVIAGIENNIRAQREALRQAELLRQKQAEERRKALALERQRKAEQAQAQARAAQEQLARAKELREQARQAQMQAIAQQRAAMIDVQKAQEVVNIGGLTAEQEEVAKAKLQQALVQQAQTEKVLSSAKEQAENAEIERAKARLAQEKAREAQQLLQQAKEDERRVQQEADADMSRGLTKGAPWPLRGRLLGRFGQTRPDTGDVWRGILINATEGAPVKAVASGHVVFADWMRGFGNLIIIDHGNNYLSVYGYNQSVTRRVGDSVRTGAVIARAGSTGGQVEPALYFEIRQGSSPVNPLQWLAQ</sequence>
<dbReference type="Pfam" id="PF01551">
    <property type="entry name" value="Peptidase_M23"/>
    <property type="match status" value="1"/>
</dbReference>
<name>A0A7Y4L894_9BURK</name>
<keyword evidence="1" id="KW-0175">Coiled coil</keyword>
<dbReference type="GO" id="GO:0004222">
    <property type="term" value="F:metalloendopeptidase activity"/>
    <property type="evidence" value="ECO:0007669"/>
    <property type="project" value="TreeGrafter"/>
</dbReference>
<feature type="domain" description="M23ase beta-sheet core" evidence="4">
    <location>
        <begin position="434"/>
        <end position="527"/>
    </location>
</feature>
<dbReference type="AlphaFoldDB" id="A0A7Y4L894"/>
<evidence type="ECO:0000256" key="3">
    <source>
        <dbReference type="SAM" id="SignalP"/>
    </source>
</evidence>
<dbReference type="Gene3D" id="2.70.70.10">
    <property type="entry name" value="Glucose Permease (Domain IIA)"/>
    <property type="match status" value="1"/>
</dbReference>
<organism evidence="5 6">
    <name type="scientific">Pelistega europaea</name>
    <dbReference type="NCBI Taxonomy" id="106147"/>
    <lineage>
        <taxon>Bacteria</taxon>
        <taxon>Pseudomonadati</taxon>
        <taxon>Pseudomonadota</taxon>
        <taxon>Betaproteobacteria</taxon>
        <taxon>Burkholderiales</taxon>
        <taxon>Alcaligenaceae</taxon>
        <taxon>Pelistega</taxon>
    </lineage>
</organism>
<feature type="region of interest" description="Disordered" evidence="2">
    <location>
        <begin position="389"/>
        <end position="408"/>
    </location>
</feature>